<feature type="compositionally biased region" description="Basic and acidic residues" evidence="1">
    <location>
        <begin position="540"/>
        <end position="559"/>
    </location>
</feature>
<name>A0AAN7YDG0_9EURO</name>
<dbReference type="AlphaFoldDB" id="A0AAN7YDG0"/>
<dbReference type="Proteomes" id="UP001309876">
    <property type="component" value="Unassembled WGS sequence"/>
</dbReference>
<reference evidence="2 3" key="1">
    <citation type="submission" date="2023-08" db="EMBL/GenBank/DDBJ databases">
        <title>Black Yeasts Isolated from many extreme environments.</title>
        <authorList>
            <person name="Coleine C."/>
            <person name="Stajich J.E."/>
            <person name="Selbmann L."/>
        </authorList>
    </citation>
    <scope>NUCLEOTIDE SEQUENCE [LARGE SCALE GENOMIC DNA]</scope>
    <source>
        <strain evidence="2 3">CCFEE 5910</strain>
    </source>
</reference>
<comment type="caution">
    <text evidence="2">The sequence shown here is derived from an EMBL/GenBank/DDBJ whole genome shotgun (WGS) entry which is preliminary data.</text>
</comment>
<evidence type="ECO:0000256" key="1">
    <source>
        <dbReference type="SAM" id="MobiDB-lite"/>
    </source>
</evidence>
<protein>
    <submittedName>
        <fullName evidence="2">Uncharacterized protein</fullName>
    </submittedName>
</protein>
<evidence type="ECO:0000313" key="2">
    <source>
        <dbReference type="EMBL" id="KAK5081627.1"/>
    </source>
</evidence>
<organism evidence="2 3">
    <name type="scientific">Lithohypha guttulata</name>
    <dbReference type="NCBI Taxonomy" id="1690604"/>
    <lineage>
        <taxon>Eukaryota</taxon>
        <taxon>Fungi</taxon>
        <taxon>Dikarya</taxon>
        <taxon>Ascomycota</taxon>
        <taxon>Pezizomycotina</taxon>
        <taxon>Eurotiomycetes</taxon>
        <taxon>Chaetothyriomycetidae</taxon>
        <taxon>Chaetothyriales</taxon>
        <taxon>Trichomeriaceae</taxon>
        <taxon>Lithohypha</taxon>
    </lineage>
</organism>
<proteinExistence type="predicted"/>
<keyword evidence="3" id="KW-1185">Reference proteome</keyword>
<sequence>MNTPIVEAQSLSNLTNLFANPPQYPRNPTHQVHEPLVLYIVRVPGSRGPRRLEELVVSLLITADVFLSPIKPPTKVSVSLDAIQSSLYYFHVNTEQDEEIRRSIDQQGILEEPIRRSVPIVRKPVPSSPLANDTLPSIPLREGQYTAYNPRLQASNAPQGYSDEYRTSLRVDTNTNQNKPISFTTSVHGNKSVGDYALSPTTPGTKTEWPPRGIKSGGIPGSAYVNSSADEYDQFTNGQQPPLPPRPLPYPLCSMDAARQTMPVFCPVTMIRRDPASGSQWNIGTIILSQPTFSGSNVRPVHVELTTPGYGRFAKGHGFETPRPGSAGSDAASIKRAIESATISPTSAASPKTPGTTFNRLVDFRKIPLSDLKRTVYMRTNSSESVSRIEPTKPSIDKNVLAFDSPWQGMCTFVNAIDGKSLRIKHTINSNSSTGEGATVNIAELRFNLGWSMLSNVKDARMRRKEAEPDKLPIPKLIDSRKDNLRKNLQHFKHKSRESFQRMRSSDSRDDEMLKDISNIDTPTTNNLNYHPSSLSADMNADHSGAHSSDQRRFSKINDDDENRISLKLGRERAGGGFRGHSAKLGKLIIEDEGLKMCDLVVGAAMGIWWQHYDG</sequence>
<dbReference type="EMBL" id="JAVRRJ010000009">
    <property type="protein sequence ID" value="KAK5081627.1"/>
    <property type="molecule type" value="Genomic_DNA"/>
</dbReference>
<accession>A0AAN7YDG0</accession>
<feature type="region of interest" description="Disordered" evidence="1">
    <location>
        <begin position="536"/>
        <end position="559"/>
    </location>
</feature>
<evidence type="ECO:0000313" key="3">
    <source>
        <dbReference type="Proteomes" id="UP001309876"/>
    </source>
</evidence>
<gene>
    <name evidence="2" type="ORF">LTR05_007760</name>
</gene>